<keyword evidence="8" id="KW-1185">Reference proteome</keyword>
<evidence type="ECO:0000256" key="5">
    <source>
        <dbReference type="RuleBase" id="RU004383"/>
    </source>
</evidence>
<dbReference type="InterPro" id="IPR053709">
    <property type="entry name" value="eRP_eS24_sf"/>
</dbReference>
<dbReference type="FunCoup" id="A0A2P5I2D9">
    <property type="interactions" value="1137"/>
</dbReference>
<dbReference type="InParanoid" id="A0A2P5I2D9"/>
<comment type="similarity">
    <text evidence="1 4">Belongs to the eukaryotic ribosomal protein eS24 family.</text>
</comment>
<evidence type="ECO:0000256" key="4">
    <source>
        <dbReference type="RuleBase" id="RU004381"/>
    </source>
</evidence>
<dbReference type="HAMAP" id="MF_00545">
    <property type="entry name" value="Ribosomal_eS24"/>
    <property type="match status" value="1"/>
</dbReference>
<dbReference type="GO" id="GO:0006412">
    <property type="term" value="P:translation"/>
    <property type="evidence" value="ECO:0007669"/>
    <property type="project" value="InterPro"/>
</dbReference>
<gene>
    <name evidence="7" type="ORF">DHEL01_v204920</name>
</gene>
<evidence type="ECO:0000313" key="8">
    <source>
        <dbReference type="Proteomes" id="UP000094444"/>
    </source>
</evidence>
<dbReference type="AlphaFoldDB" id="A0A2P5I2D9"/>
<evidence type="ECO:0000256" key="1">
    <source>
        <dbReference type="ARBA" id="ARBA00009680"/>
    </source>
</evidence>
<reference evidence="7" key="1">
    <citation type="submission" date="2017-09" db="EMBL/GenBank/DDBJ databases">
        <title>Polyketide synthases of a Diaporthe helianthi virulent isolate.</title>
        <authorList>
            <person name="Baroncelli R."/>
        </authorList>
    </citation>
    <scope>NUCLEOTIDE SEQUENCE [LARGE SCALE GENOMIC DNA]</scope>
    <source>
        <strain evidence="7">7/96</strain>
    </source>
</reference>
<dbReference type="OrthoDB" id="5571754at2759"/>
<evidence type="ECO:0000256" key="2">
    <source>
        <dbReference type="ARBA" id="ARBA00022980"/>
    </source>
</evidence>
<feature type="region of interest" description="Disordered" evidence="6">
    <location>
        <begin position="101"/>
        <end position="135"/>
    </location>
</feature>
<dbReference type="InterPro" id="IPR018098">
    <property type="entry name" value="Ribosomal_eS24_CS"/>
</dbReference>
<keyword evidence="2 4" id="KW-0689">Ribosomal protein</keyword>
<comment type="caution">
    <text evidence="7">The sequence shown here is derived from an EMBL/GenBank/DDBJ whole genome shotgun (WGS) entry which is preliminary data.</text>
</comment>
<organism evidence="7 8">
    <name type="scientific">Diaporthe helianthi</name>
    <dbReference type="NCBI Taxonomy" id="158607"/>
    <lineage>
        <taxon>Eukaryota</taxon>
        <taxon>Fungi</taxon>
        <taxon>Dikarya</taxon>
        <taxon>Ascomycota</taxon>
        <taxon>Pezizomycotina</taxon>
        <taxon>Sordariomycetes</taxon>
        <taxon>Sordariomycetidae</taxon>
        <taxon>Diaporthales</taxon>
        <taxon>Diaporthaceae</taxon>
        <taxon>Diaporthe</taxon>
    </lineage>
</organism>
<dbReference type="PROSITE" id="PS00529">
    <property type="entry name" value="RIBOSOMAL_S24E"/>
    <property type="match status" value="1"/>
</dbReference>
<dbReference type="Pfam" id="PF01282">
    <property type="entry name" value="Ribosomal_S24e"/>
    <property type="match status" value="1"/>
</dbReference>
<proteinExistence type="inferred from homology"/>
<evidence type="ECO:0000256" key="3">
    <source>
        <dbReference type="ARBA" id="ARBA00023274"/>
    </source>
</evidence>
<protein>
    <recommendedName>
        <fullName evidence="5">40S ribosomal protein S24</fullName>
    </recommendedName>
</protein>
<evidence type="ECO:0000313" key="7">
    <source>
        <dbReference type="EMBL" id="POS76685.1"/>
    </source>
</evidence>
<dbReference type="Gene3D" id="3.30.70.3370">
    <property type="match status" value="1"/>
</dbReference>
<dbReference type="EMBL" id="MAVT02000343">
    <property type="protein sequence ID" value="POS76685.1"/>
    <property type="molecule type" value="Genomic_DNA"/>
</dbReference>
<dbReference type="GO" id="GO:0003735">
    <property type="term" value="F:structural constituent of ribosome"/>
    <property type="evidence" value="ECO:0007669"/>
    <property type="project" value="InterPro"/>
</dbReference>
<dbReference type="InterPro" id="IPR001976">
    <property type="entry name" value="Ribosomal_eS24"/>
</dbReference>
<dbReference type="InterPro" id="IPR012678">
    <property type="entry name" value="Ribosomal_uL23/eL15/eS24_sf"/>
</dbReference>
<dbReference type="SUPFAM" id="SSF54189">
    <property type="entry name" value="Ribosomal proteins S24e, L23 and L15e"/>
    <property type="match status" value="1"/>
</dbReference>
<dbReference type="GO" id="GO:1990904">
    <property type="term" value="C:ribonucleoprotein complex"/>
    <property type="evidence" value="ECO:0007669"/>
    <property type="project" value="UniProtKB-KW"/>
</dbReference>
<dbReference type="GO" id="GO:0005840">
    <property type="term" value="C:ribosome"/>
    <property type="evidence" value="ECO:0007669"/>
    <property type="project" value="UniProtKB-KW"/>
</dbReference>
<name>A0A2P5I2D9_DIAHE</name>
<keyword evidence="3 4" id="KW-0687">Ribonucleoprotein</keyword>
<dbReference type="PANTHER" id="PTHR10496">
    <property type="entry name" value="40S RIBOSOMAL PROTEIN S24"/>
    <property type="match status" value="1"/>
</dbReference>
<evidence type="ECO:0000256" key="6">
    <source>
        <dbReference type="SAM" id="MobiDB-lite"/>
    </source>
</evidence>
<feature type="compositionally biased region" description="Basic residues" evidence="6">
    <location>
        <begin position="107"/>
        <end position="119"/>
    </location>
</feature>
<sequence length="135" mass="15184">MSDSSITIRTRRFIRNPLLGRVCIFPTDILHPGHAGIAKSDLSERLAQLYKASKEQVSVFGLRTHFGGGKTSGFALVYDSVEALKKFEPRHRLVRVGLAVKPERASRQQRKQRKNRMKTLRGTAKVKGAKAKKDK</sequence>
<dbReference type="STRING" id="158607.A0A2P5I2D9"/>
<dbReference type="Proteomes" id="UP000094444">
    <property type="component" value="Unassembled WGS sequence"/>
</dbReference>
<accession>A0A2P5I2D9</accession>